<dbReference type="Pfam" id="PF05461">
    <property type="entry name" value="ApoL"/>
    <property type="match status" value="1"/>
</dbReference>
<evidence type="ECO:0000259" key="3">
    <source>
        <dbReference type="PROSITE" id="PS51462"/>
    </source>
</evidence>
<dbReference type="GO" id="GO:0008289">
    <property type="term" value="F:lipid binding"/>
    <property type="evidence" value="ECO:0007669"/>
    <property type="project" value="InterPro"/>
</dbReference>
<evidence type="ECO:0000256" key="1">
    <source>
        <dbReference type="ARBA" id="ARBA00010090"/>
    </source>
</evidence>
<reference evidence="4" key="1">
    <citation type="submission" date="2021-02" db="EMBL/GenBank/DDBJ databases">
        <authorList>
            <person name="Nowell W R."/>
        </authorList>
    </citation>
    <scope>NUCLEOTIDE SEQUENCE</scope>
</reference>
<dbReference type="InterPro" id="IPR008405">
    <property type="entry name" value="ApoL"/>
</dbReference>
<dbReference type="AlphaFoldDB" id="A0A813MMA8"/>
<dbReference type="GO" id="GO:0042157">
    <property type="term" value="P:lipoprotein metabolic process"/>
    <property type="evidence" value="ECO:0007669"/>
    <property type="project" value="InterPro"/>
</dbReference>
<organism evidence="4 5">
    <name type="scientific">Adineta steineri</name>
    <dbReference type="NCBI Taxonomy" id="433720"/>
    <lineage>
        <taxon>Eukaryota</taxon>
        <taxon>Metazoa</taxon>
        <taxon>Spiralia</taxon>
        <taxon>Gnathifera</taxon>
        <taxon>Rotifera</taxon>
        <taxon>Eurotatoria</taxon>
        <taxon>Bdelloidea</taxon>
        <taxon>Adinetida</taxon>
        <taxon>Adinetidae</taxon>
        <taxon>Adineta</taxon>
    </lineage>
</organism>
<protein>
    <recommendedName>
        <fullName evidence="3">Nudix hydrolase domain-containing protein</fullName>
    </recommendedName>
</protein>
<gene>
    <name evidence="4" type="ORF">IZO911_LOCUS2272</name>
</gene>
<accession>A0A813MMA8</accession>
<proteinExistence type="inferred from homology"/>
<dbReference type="GO" id="GO:0016020">
    <property type="term" value="C:membrane"/>
    <property type="evidence" value="ECO:0007669"/>
    <property type="project" value="TreeGrafter"/>
</dbReference>
<evidence type="ECO:0000313" key="5">
    <source>
        <dbReference type="Proteomes" id="UP000663860"/>
    </source>
</evidence>
<dbReference type="PANTHER" id="PTHR14096:SF27">
    <property type="entry name" value="APOLIPOPROTEIN L2"/>
    <property type="match status" value="1"/>
</dbReference>
<dbReference type="GO" id="GO:0005576">
    <property type="term" value="C:extracellular region"/>
    <property type="evidence" value="ECO:0007669"/>
    <property type="project" value="InterPro"/>
</dbReference>
<dbReference type="InterPro" id="IPR000086">
    <property type="entry name" value="NUDIX_hydrolase_dom"/>
</dbReference>
<feature type="domain" description="Nudix hydrolase" evidence="3">
    <location>
        <begin position="292"/>
        <end position="447"/>
    </location>
</feature>
<name>A0A813MMA8_9BILA</name>
<feature type="coiled-coil region" evidence="2">
    <location>
        <begin position="5"/>
        <end position="32"/>
    </location>
</feature>
<evidence type="ECO:0000256" key="2">
    <source>
        <dbReference type="SAM" id="Coils"/>
    </source>
</evidence>
<dbReference type="PANTHER" id="PTHR14096">
    <property type="entry name" value="APOLIPOPROTEIN L"/>
    <property type="match status" value="1"/>
</dbReference>
<dbReference type="PROSITE" id="PS51462">
    <property type="entry name" value="NUDIX"/>
    <property type="match status" value="1"/>
</dbReference>
<dbReference type="Proteomes" id="UP000663860">
    <property type="component" value="Unassembled WGS sequence"/>
</dbReference>
<comment type="caution">
    <text evidence="4">The sequence shown here is derived from an EMBL/GenBank/DDBJ whole genome shotgun (WGS) entry which is preliminary data.</text>
</comment>
<comment type="similarity">
    <text evidence="1">Belongs to the apolipoprotein L family.</text>
</comment>
<evidence type="ECO:0000313" key="4">
    <source>
        <dbReference type="EMBL" id="CAF0724389.1"/>
    </source>
</evidence>
<dbReference type="Gene3D" id="3.90.79.10">
    <property type="entry name" value="Nucleoside Triphosphate Pyrophosphohydrolase"/>
    <property type="match status" value="1"/>
</dbReference>
<dbReference type="GO" id="GO:0006869">
    <property type="term" value="P:lipid transport"/>
    <property type="evidence" value="ECO:0007669"/>
    <property type="project" value="InterPro"/>
</dbReference>
<keyword evidence="2" id="KW-0175">Coiled coil</keyword>
<dbReference type="EMBL" id="CAJNOE010000011">
    <property type="protein sequence ID" value="CAF0724389.1"/>
    <property type="molecule type" value="Genomic_DNA"/>
</dbReference>
<sequence length="456" mass="50332">MDECLNEYIQTAEESLELLQELLAKIKVHQDRCIGLQEMGITFSVLGGIITIASIALAPATAGASLVGVGYGIATGAAGAVTKAGEAVADMIFTKNYSGELLQIDSRLEDVAKRFYEYVDQIEAEAARIIKEDGVQEEEGWRQAMVLLLTTGKIAWKGKQVTGIALNMGPTTGSTLLKNGGKVFEGMRVNSNLLMSSVNKMGFDVSKRVAFSAVKSATVVLNAAFIFWDLRSVAGIINSDHILAEPVETQIDDINQNIHGLNLSVNNRGTTILLSKEYSTQAKSVEDAQSILGNSSFGVLFLNMKNQILGVQNHHGTWSAMKGHPKIKNDGTLEVPSETGSREACEELLIKFKTNTNEIIINEDIVNHLLDSKKDNFLECRINSRQGNNDGLRHIGLFIFPVDENEWRFTLKDKKENKACAWLNMDDIINNKPEIGRDIYYTLRPFARYLKDNQMP</sequence>